<name>A0AAW2S0R5_SESRA</name>
<dbReference type="Pfam" id="PF26138">
    <property type="entry name" value="DUF8040"/>
    <property type="match status" value="1"/>
</dbReference>
<evidence type="ECO:0000259" key="1">
    <source>
        <dbReference type="Pfam" id="PF26138"/>
    </source>
</evidence>
<proteinExistence type="predicted"/>
<organism evidence="2">
    <name type="scientific">Sesamum radiatum</name>
    <name type="common">Black benniseed</name>
    <dbReference type="NCBI Taxonomy" id="300843"/>
    <lineage>
        <taxon>Eukaryota</taxon>
        <taxon>Viridiplantae</taxon>
        <taxon>Streptophyta</taxon>
        <taxon>Embryophyta</taxon>
        <taxon>Tracheophyta</taxon>
        <taxon>Spermatophyta</taxon>
        <taxon>Magnoliopsida</taxon>
        <taxon>eudicotyledons</taxon>
        <taxon>Gunneridae</taxon>
        <taxon>Pentapetalae</taxon>
        <taxon>asterids</taxon>
        <taxon>lamiids</taxon>
        <taxon>Lamiales</taxon>
        <taxon>Pedaliaceae</taxon>
        <taxon>Sesamum</taxon>
    </lineage>
</organism>
<feature type="domain" description="DUF8040" evidence="1">
    <location>
        <begin position="1"/>
        <end position="70"/>
    </location>
</feature>
<dbReference type="AlphaFoldDB" id="A0AAW2S0R5"/>
<sequence>MDRNAFGRLCYILEHFGGLLSTKHVTVAEQVAMFLSVIAHHMKNFIIKHDFLKFKRTVSKNFDVVLNNIYKMSNVFLEKLAAITDECSNPRWRWFK</sequence>
<comment type="caution">
    <text evidence="2">The sequence shown here is derived from an EMBL/GenBank/DDBJ whole genome shotgun (WGS) entry which is preliminary data.</text>
</comment>
<reference evidence="2" key="1">
    <citation type="submission" date="2020-06" db="EMBL/GenBank/DDBJ databases">
        <authorList>
            <person name="Li T."/>
            <person name="Hu X."/>
            <person name="Zhang T."/>
            <person name="Song X."/>
            <person name="Zhang H."/>
            <person name="Dai N."/>
            <person name="Sheng W."/>
            <person name="Hou X."/>
            <person name="Wei L."/>
        </authorList>
    </citation>
    <scope>NUCLEOTIDE SEQUENCE</scope>
    <source>
        <strain evidence="2">G02</strain>
        <tissue evidence="2">Leaf</tissue>
    </source>
</reference>
<reference evidence="2" key="2">
    <citation type="journal article" date="2024" name="Plant">
        <title>Genomic evolution and insights into agronomic trait innovations of Sesamum species.</title>
        <authorList>
            <person name="Miao H."/>
            <person name="Wang L."/>
            <person name="Qu L."/>
            <person name="Liu H."/>
            <person name="Sun Y."/>
            <person name="Le M."/>
            <person name="Wang Q."/>
            <person name="Wei S."/>
            <person name="Zheng Y."/>
            <person name="Lin W."/>
            <person name="Duan Y."/>
            <person name="Cao H."/>
            <person name="Xiong S."/>
            <person name="Wang X."/>
            <person name="Wei L."/>
            <person name="Li C."/>
            <person name="Ma Q."/>
            <person name="Ju M."/>
            <person name="Zhao R."/>
            <person name="Li G."/>
            <person name="Mu C."/>
            <person name="Tian Q."/>
            <person name="Mei H."/>
            <person name="Zhang T."/>
            <person name="Gao T."/>
            <person name="Zhang H."/>
        </authorList>
    </citation>
    <scope>NUCLEOTIDE SEQUENCE</scope>
    <source>
        <strain evidence="2">G02</strain>
    </source>
</reference>
<gene>
    <name evidence="2" type="ORF">Sradi_2989000</name>
</gene>
<dbReference type="InterPro" id="IPR058353">
    <property type="entry name" value="DUF8040"/>
</dbReference>
<accession>A0AAW2S0R5</accession>
<evidence type="ECO:0000313" key="2">
    <source>
        <dbReference type="EMBL" id="KAL0385947.1"/>
    </source>
</evidence>
<dbReference type="EMBL" id="JACGWJ010000012">
    <property type="protein sequence ID" value="KAL0385947.1"/>
    <property type="molecule type" value="Genomic_DNA"/>
</dbReference>
<protein>
    <recommendedName>
        <fullName evidence="1">DUF8040 domain-containing protein</fullName>
    </recommendedName>
</protein>
<feature type="non-terminal residue" evidence="2">
    <location>
        <position position="96"/>
    </location>
</feature>